<accession>A0A2G1QRV7</accession>
<dbReference type="Proteomes" id="UP000221168">
    <property type="component" value="Unassembled WGS sequence"/>
</dbReference>
<dbReference type="RefSeq" id="WP_099304853.1">
    <property type="nucleotide sequence ID" value="NZ_PDVP01000002.1"/>
</dbReference>
<dbReference type="PANTHER" id="PTHR30050:SF5">
    <property type="entry name" value="DNAA REGULATORY INACTIVATOR HDA"/>
    <property type="match status" value="1"/>
</dbReference>
<name>A0A2G1QRV7_9HYPH</name>
<dbReference type="SUPFAM" id="SSF52540">
    <property type="entry name" value="P-loop containing nucleoside triphosphate hydrolases"/>
    <property type="match status" value="1"/>
</dbReference>
<comment type="caution">
    <text evidence="1">The sequence shown here is derived from an EMBL/GenBank/DDBJ whole genome shotgun (WGS) entry which is preliminary data.</text>
</comment>
<reference evidence="1 2" key="1">
    <citation type="submission" date="2017-10" db="EMBL/GenBank/DDBJ databases">
        <title>Sedimentibacterium mangrovi gen. nov., sp. nov., a novel member of family Phyllobacteriacea isolated from mangrove sediment.</title>
        <authorList>
            <person name="Liao H."/>
            <person name="Tian Y."/>
        </authorList>
    </citation>
    <scope>NUCLEOTIDE SEQUENCE [LARGE SCALE GENOMIC DNA]</scope>
    <source>
        <strain evidence="1 2">X9-2-2</strain>
    </source>
</reference>
<sequence>MSPPGTETPRQLPLDLAQEPGRSRDELVVTPANAQAVALVDNWPDWPSPVVVLAGPAGAGKSHLAAIWTELSGAAALDASDLDAPARRAAIAAGAALVDDADRPGLDETGLFHLINEVRASGARLLLTARRFPGAWSVTLPDLASRLRAATTVEIAEPDEMLLAGVITKLFADRQLMVEPGVVSYLVRRIERSLDAAATVVEAIDQASLERGSRITRRLAGQVVEQMDRRQGSLDL</sequence>
<gene>
    <name evidence="1" type="ORF">CSC94_06040</name>
</gene>
<dbReference type="EMBL" id="PDVP01000002">
    <property type="protein sequence ID" value="PHP68211.1"/>
    <property type="molecule type" value="Genomic_DNA"/>
</dbReference>
<dbReference type="GO" id="GO:0003688">
    <property type="term" value="F:DNA replication origin binding"/>
    <property type="evidence" value="ECO:0007669"/>
    <property type="project" value="TreeGrafter"/>
</dbReference>
<dbReference type="InterPro" id="IPR027417">
    <property type="entry name" value="P-loop_NTPase"/>
</dbReference>
<protein>
    <submittedName>
        <fullName evidence="1">Uncharacterized protein</fullName>
    </submittedName>
</protein>
<evidence type="ECO:0000313" key="1">
    <source>
        <dbReference type="EMBL" id="PHP68211.1"/>
    </source>
</evidence>
<dbReference type="AlphaFoldDB" id="A0A2G1QRV7"/>
<proteinExistence type="predicted"/>
<keyword evidence="2" id="KW-1185">Reference proteome</keyword>
<evidence type="ECO:0000313" key="2">
    <source>
        <dbReference type="Proteomes" id="UP000221168"/>
    </source>
</evidence>
<dbReference type="PANTHER" id="PTHR30050">
    <property type="entry name" value="CHROMOSOMAL REPLICATION INITIATOR PROTEIN DNAA"/>
    <property type="match status" value="1"/>
</dbReference>
<dbReference type="GO" id="GO:0006270">
    <property type="term" value="P:DNA replication initiation"/>
    <property type="evidence" value="ECO:0007669"/>
    <property type="project" value="TreeGrafter"/>
</dbReference>
<organism evidence="1 2">
    <name type="scientific">Zhengella mangrovi</name>
    <dbReference type="NCBI Taxonomy" id="1982044"/>
    <lineage>
        <taxon>Bacteria</taxon>
        <taxon>Pseudomonadati</taxon>
        <taxon>Pseudomonadota</taxon>
        <taxon>Alphaproteobacteria</taxon>
        <taxon>Hyphomicrobiales</taxon>
        <taxon>Notoacmeibacteraceae</taxon>
        <taxon>Zhengella</taxon>
    </lineage>
</organism>
<dbReference type="GO" id="GO:0005886">
    <property type="term" value="C:plasma membrane"/>
    <property type="evidence" value="ECO:0007669"/>
    <property type="project" value="TreeGrafter"/>
</dbReference>
<dbReference type="Gene3D" id="1.10.8.60">
    <property type="match status" value="1"/>
</dbReference>
<dbReference type="Gene3D" id="3.40.50.300">
    <property type="entry name" value="P-loop containing nucleotide triphosphate hydrolases"/>
    <property type="match status" value="1"/>
</dbReference>
<dbReference type="OrthoDB" id="7390113at2"/>
<dbReference type="NCBIfam" id="NF006571">
    <property type="entry name" value="PRK09087.1"/>
    <property type="match status" value="1"/>
</dbReference>